<evidence type="ECO:0000259" key="1">
    <source>
        <dbReference type="PROSITE" id="PS50011"/>
    </source>
</evidence>
<dbReference type="Pfam" id="PF00069">
    <property type="entry name" value="Pkinase"/>
    <property type="match status" value="1"/>
</dbReference>
<dbReference type="AlphaFoldDB" id="A0A7S3Z063"/>
<accession>A0A7S3Z063</accession>
<dbReference type="GO" id="GO:0004672">
    <property type="term" value="F:protein kinase activity"/>
    <property type="evidence" value="ECO:0007669"/>
    <property type="project" value="InterPro"/>
</dbReference>
<dbReference type="SUPFAM" id="SSF56112">
    <property type="entry name" value="Protein kinase-like (PK-like)"/>
    <property type="match status" value="1"/>
</dbReference>
<dbReference type="Gene3D" id="1.10.510.10">
    <property type="entry name" value="Transferase(Phosphotransferase) domain 1"/>
    <property type="match status" value="1"/>
</dbReference>
<protein>
    <recommendedName>
        <fullName evidence="1">Protein kinase domain-containing protein</fullName>
    </recommendedName>
</protein>
<dbReference type="PANTHER" id="PTHR46699">
    <property type="entry name" value="SERINE/THREONINE-PROTEIN KINASE STN8, CHLOROPLASTIC-RELATED"/>
    <property type="match status" value="1"/>
</dbReference>
<dbReference type="InterPro" id="IPR008271">
    <property type="entry name" value="Ser/Thr_kinase_AS"/>
</dbReference>
<reference evidence="2" key="1">
    <citation type="submission" date="2021-01" db="EMBL/GenBank/DDBJ databases">
        <authorList>
            <person name="Corre E."/>
            <person name="Pelletier E."/>
            <person name="Niang G."/>
            <person name="Scheremetjew M."/>
            <person name="Finn R."/>
            <person name="Kale V."/>
            <person name="Holt S."/>
            <person name="Cochrane G."/>
            <person name="Meng A."/>
            <person name="Brown T."/>
            <person name="Cohen L."/>
        </authorList>
    </citation>
    <scope>NUCLEOTIDE SEQUENCE</scope>
    <source>
        <strain evidence="2">CCCM811</strain>
    </source>
</reference>
<proteinExistence type="predicted"/>
<dbReference type="InterPro" id="IPR011009">
    <property type="entry name" value="Kinase-like_dom_sf"/>
</dbReference>
<feature type="domain" description="Protein kinase" evidence="1">
    <location>
        <begin position="1"/>
        <end position="279"/>
    </location>
</feature>
<dbReference type="PROSITE" id="PS50011">
    <property type="entry name" value="PROTEIN_KINASE_DOM"/>
    <property type="match status" value="1"/>
</dbReference>
<dbReference type="GO" id="GO:0005524">
    <property type="term" value="F:ATP binding"/>
    <property type="evidence" value="ECO:0007669"/>
    <property type="project" value="InterPro"/>
</dbReference>
<sequence length="395" mass="45689">MNERMQRTAPSVIAEYITAFSEDSNPSGSPILLVWNNEGEYTLSRLMAKRDFPINLAPLIFDEKKFAQIKKRNQDDPFQLQLQIYRVLMMQIFDALKACHGTGIVHRDIKPQNFILSARDKRVKLIDLGAAADLRIGINYVPNEFLLDPRYAPPQQYIMSTRTPKAPPAPLAVFLSPVLWQMNYPDRFDIYSAGVSMLQMVFAPLRSDNALIVFNRRLRKEFDYDLDKWRKQEKGRQYDEGFKILDANDGAGWDLLRKLLAYEPKDRPTAAEALNHPFFGASMSPMGALNQAWSTTQKALDNVLESDILLDYIGGRARGLDKIFTEVELKEEFQNEDSAYREAEMEVSNTVRWWEGRNKAMERNKMDATETQLIYKEEVREQLKKKVKKPPRRPV</sequence>
<dbReference type="EMBL" id="HBIV01026894">
    <property type="protein sequence ID" value="CAE0667652.1"/>
    <property type="molecule type" value="Transcribed_RNA"/>
</dbReference>
<name>A0A7S3Z063_9EUKA</name>
<dbReference type="PANTHER" id="PTHR46699:SF4">
    <property type="entry name" value="SERINE_THREONINE-PROTEIN KINASE STN7, CHLOROPLASTIC"/>
    <property type="match status" value="1"/>
</dbReference>
<organism evidence="2">
    <name type="scientific">Lotharella globosa</name>
    <dbReference type="NCBI Taxonomy" id="91324"/>
    <lineage>
        <taxon>Eukaryota</taxon>
        <taxon>Sar</taxon>
        <taxon>Rhizaria</taxon>
        <taxon>Cercozoa</taxon>
        <taxon>Chlorarachniophyceae</taxon>
        <taxon>Lotharella</taxon>
    </lineage>
</organism>
<dbReference type="PROSITE" id="PS00108">
    <property type="entry name" value="PROTEIN_KINASE_ST"/>
    <property type="match status" value="1"/>
</dbReference>
<dbReference type="InterPro" id="IPR000719">
    <property type="entry name" value="Prot_kinase_dom"/>
</dbReference>
<gene>
    <name evidence="2" type="ORF">LGLO00237_LOCUS19275</name>
</gene>
<evidence type="ECO:0000313" key="2">
    <source>
        <dbReference type="EMBL" id="CAE0667652.1"/>
    </source>
</evidence>
<dbReference type="SMART" id="SM00220">
    <property type="entry name" value="S_TKc"/>
    <property type="match status" value="1"/>
</dbReference>